<feature type="compositionally biased region" description="Acidic residues" evidence="1">
    <location>
        <begin position="298"/>
        <end position="311"/>
    </location>
</feature>
<feature type="region of interest" description="Disordered" evidence="1">
    <location>
        <begin position="147"/>
        <end position="402"/>
    </location>
</feature>
<dbReference type="KEGG" id="vg:10399952"/>
<gene>
    <name evidence="2" type="ORF">LAU_0370</name>
</gene>
<feature type="compositionally biased region" description="Basic residues" evidence="1">
    <location>
        <begin position="282"/>
        <end position="292"/>
    </location>
</feature>
<feature type="compositionally biased region" description="Basic and acidic residues" evidence="1">
    <location>
        <begin position="322"/>
        <end position="332"/>
    </location>
</feature>
<reference evidence="2 3" key="1">
    <citation type="journal article" date="2011" name="Environ. Microbiol.">
        <title>Lausannevirus, a giant amoebal virus encoding histone doublets.</title>
        <authorList>
            <person name="Thomas V."/>
            <person name="Bertelli C."/>
            <person name="Collyn F."/>
            <person name="Casson N."/>
            <person name="Telenti A."/>
            <person name="Goesmann A."/>
            <person name="Croxatto A."/>
            <person name="Greub G."/>
        </authorList>
    </citation>
    <scope>NUCLEOTIDE SEQUENCE [LARGE SCALE GENOMIC DNA]</scope>
    <source>
        <strain evidence="2">7715</strain>
    </source>
</reference>
<sequence>MSSVNIALANIVSALLTESDFSEKFVEHLAEALDVEESVVEAAVASFFKDYEMEKSAKKPASTKSAPAKKSSTSSAKVDMKVVNKNIVIAKKKSAEDDKQTYYNVSTGRLGTKSTKTKKLYVFKDKLFISGKEDCPKFAAVLKNLSENDEDSSDTDVSSGEEEKLVKKPLARTSSKAKLNEVSNSSESEEEEKPKKKPVAKKAPVKKPAKKADTEDEDSDSEEEEKPKKKAPVRKVASKKSVSKKTDVEDESEEEEKPKKKPVAKKAAKKDDSDSEEEEKTKKKPAPKKPVAKKVEEESSESETLESEDDEPVKKPLAKTSSKKDVKAETKKPLIKTSSKKNVKAETKKSEPEPEPEKKNKKSEPEPEKATKTSNKKDVKKTEAEPEKPEIKPTAFTETNESGFKYNEETGLVEHPNEPGVIIAMMDGDEMVELDDESIEECGKRGLVHRTDKKGFSKFIASLTKGKETKEDEKKSEDDEDEEVEF</sequence>
<feature type="compositionally biased region" description="Polar residues" evidence="1">
    <location>
        <begin position="172"/>
        <end position="186"/>
    </location>
</feature>
<dbReference type="OrthoDB" id="32368at10239"/>
<dbReference type="Proteomes" id="UP000203366">
    <property type="component" value="Segment"/>
</dbReference>
<keyword evidence="3" id="KW-1185">Reference proteome</keyword>
<feature type="compositionally biased region" description="Basic residues" evidence="1">
    <location>
        <begin position="228"/>
        <end position="243"/>
    </location>
</feature>
<feature type="compositionally biased region" description="Acidic residues" evidence="1">
    <location>
        <begin position="214"/>
        <end position="224"/>
    </location>
</feature>
<evidence type="ECO:0000313" key="3">
    <source>
        <dbReference type="Proteomes" id="UP000203366"/>
    </source>
</evidence>
<dbReference type="EMBL" id="HQ113105">
    <property type="protein sequence ID" value="AEA07220.1"/>
    <property type="molecule type" value="Genomic_DNA"/>
</dbReference>
<protein>
    <submittedName>
        <fullName evidence="2">Uncharacterized protein</fullName>
    </submittedName>
</protein>
<evidence type="ECO:0000256" key="1">
    <source>
        <dbReference type="SAM" id="MobiDB-lite"/>
    </source>
</evidence>
<organism evidence="2 3">
    <name type="scientific">Lausannevirus</name>
    <dbReference type="NCBI Taxonomy" id="999883"/>
    <lineage>
        <taxon>Viruses</taxon>
        <taxon>Varidnaviria</taxon>
        <taxon>Bamfordvirae</taxon>
        <taxon>Nucleocytoviricota</taxon>
        <taxon>Megaviricetes</taxon>
        <taxon>Pimascovirales</taxon>
        <taxon>Pimascovirales incertae sedis</taxon>
        <taxon>Marseilleviridae</taxon>
        <taxon>Losannavirus</taxon>
        <taxon>Losannavirus lausannense</taxon>
    </lineage>
</organism>
<dbReference type="GeneID" id="10399952"/>
<feature type="compositionally biased region" description="Basic and acidic residues" evidence="1">
    <location>
        <begin position="343"/>
        <end position="391"/>
    </location>
</feature>
<feature type="compositionally biased region" description="Basic residues" evidence="1">
    <location>
        <begin position="195"/>
        <end position="209"/>
    </location>
</feature>
<dbReference type="RefSeq" id="YP_004347332.1">
    <property type="nucleotide sequence ID" value="NC_015326.1"/>
</dbReference>
<feature type="compositionally biased region" description="Basic residues" evidence="1">
    <location>
        <begin position="259"/>
        <end position="268"/>
    </location>
</feature>
<name>F2WLU7_9VIRU</name>
<feature type="region of interest" description="Disordered" evidence="1">
    <location>
        <begin position="462"/>
        <end position="486"/>
    </location>
</feature>
<proteinExistence type="predicted"/>
<evidence type="ECO:0000313" key="2">
    <source>
        <dbReference type="EMBL" id="AEA07220.1"/>
    </source>
</evidence>
<accession>F2WLU7</accession>
<feature type="compositionally biased region" description="Basic and acidic residues" evidence="1">
    <location>
        <begin position="465"/>
        <end position="477"/>
    </location>
</feature>